<accession>A0AB39TV15</accession>
<protein>
    <submittedName>
        <fullName evidence="2">Uncharacterized protein</fullName>
    </submittedName>
</protein>
<dbReference type="AlphaFoldDB" id="A0AB39TV15"/>
<reference evidence="2" key="1">
    <citation type="submission" date="2024-07" db="EMBL/GenBank/DDBJ databases">
        <authorList>
            <person name="Yu S.T."/>
        </authorList>
    </citation>
    <scope>NUCLEOTIDE SEQUENCE</scope>
    <source>
        <strain evidence="2">Y1</strain>
    </source>
</reference>
<feature type="region of interest" description="Disordered" evidence="1">
    <location>
        <begin position="116"/>
        <end position="135"/>
    </location>
</feature>
<evidence type="ECO:0000313" key="2">
    <source>
        <dbReference type="EMBL" id="XDQ83057.1"/>
    </source>
</evidence>
<gene>
    <name evidence="2" type="ORF">AB2U05_33405</name>
</gene>
<organism evidence="2">
    <name type="scientific">Streptomyces sp. Y1</name>
    <dbReference type="NCBI Taxonomy" id="3238634"/>
    <lineage>
        <taxon>Bacteria</taxon>
        <taxon>Bacillati</taxon>
        <taxon>Actinomycetota</taxon>
        <taxon>Actinomycetes</taxon>
        <taxon>Kitasatosporales</taxon>
        <taxon>Streptomycetaceae</taxon>
        <taxon>Streptomyces</taxon>
    </lineage>
</organism>
<proteinExistence type="predicted"/>
<sequence>MTITPQLVATYPIPDRGNGAQTCLDPTGPVPRFEVRSARSLRIYELQEQAELLAEFPAPNPNPWGRQWTAPDLSLTVFATEEAYVAVTRDGTRLWSRPYGTWEAHRWGDVDFSGGSSVGGSSAGGSPAGGSLAGGSLVGGSDRDLRIWLRMPSGLPDATRILTLDAAGTVLGESLLPCGGYERYVSLLWDENDEVAGVSVSGEGVAQTHYEARWESGALVLGRQVPQQQGAQLPGDRYYLGIDSTNTRCMTADRRGRDLTWHSLPDYRVTATLALSDFPAPGTGDCSVHNAPYISSRSGFVDDDTVIVTLSNTYDEAAVLRFGEDRWREHSHWLADPATGAVHGRLEYPMREVDNVMPVGDGTWITEEWEALYRWRR</sequence>
<dbReference type="EMBL" id="CP163445">
    <property type="protein sequence ID" value="XDQ83057.1"/>
    <property type="molecule type" value="Genomic_DNA"/>
</dbReference>
<name>A0AB39TV15_9ACTN</name>
<evidence type="ECO:0000256" key="1">
    <source>
        <dbReference type="SAM" id="MobiDB-lite"/>
    </source>
</evidence>
<dbReference type="RefSeq" id="WP_369185256.1">
    <property type="nucleotide sequence ID" value="NZ_CP163445.1"/>
</dbReference>